<organism evidence="7 8">
    <name type="scientific">Sclerotinia trifoliorum</name>
    <dbReference type="NCBI Taxonomy" id="28548"/>
    <lineage>
        <taxon>Eukaryota</taxon>
        <taxon>Fungi</taxon>
        <taxon>Dikarya</taxon>
        <taxon>Ascomycota</taxon>
        <taxon>Pezizomycotina</taxon>
        <taxon>Leotiomycetes</taxon>
        <taxon>Helotiales</taxon>
        <taxon>Sclerotiniaceae</taxon>
        <taxon>Sclerotinia</taxon>
    </lineage>
</organism>
<dbReference type="InterPro" id="IPR045229">
    <property type="entry name" value="TPP_enz"/>
</dbReference>
<evidence type="ECO:0000256" key="2">
    <source>
        <dbReference type="ARBA" id="ARBA00023052"/>
    </source>
</evidence>
<dbReference type="GO" id="GO:0003984">
    <property type="term" value="F:acetolactate synthase activity"/>
    <property type="evidence" value="ECO:0007669"/>
    <property type="project" value="TreeGrafter"/>
</dbReference>
<dbReference type="PANTHER" id="PTHR18968:SF164">
    <property type="entry name" value="PYRUVATE DECARBOXYLASE"/>
    <property type="match status" value="1"/>
</dbReference>
<evidence type="ECO:0000313" key="8">
    <source>
        <dbReference type="Proteomes" id="UP000624404"/>
    </source>
</evidence>
<proteinExistence type="inferred from homology"/>
<dbReference type="Pfam" id="PF00205">
    <property type="entry name" value="TPP_enzyme_M"/>
    <property type="match status" value="1"/>
</dbReference>
<feature type="domain" description="Thiamine pyrophosphate enzyme N-terminal TPP-binding" evidence="6">
    <location>
        <begin position="70"/>
        <end position="202"/>
    </location>
</feature>
<dbReference type="NCBIfam" id="NF006203">
    <property type="entry name" value="PRK08327.1"/>
    <property type="match status" value="1"/>
</dbReference>
<dbReference type="GO" id="GO:0009099">
    <property type="term" value="P:L-valine biosynthetic process"/>
    <property type="evidence" value="ECO:0007669"/>
    <property type="project" value="TreeGrafter"/>
</dbReference>
<dbReference type="InterPro" id="IPR012000">
    <property type="entry name" value="Thiamin_PyroP_enz_cen_dom"/>
</dbReference>
<dbReference type="Proteomes" id="UP000624404">
    <property type="component" value="Unassembled WGS sequence"/>
</dbReference>
<dbReference type="PANTHER" id="PTHR18968">
    <property type="entry name" value="THIAMINE PYROPHOSPHATE ENZYMES"/>
    <property type="match status" value="1"/>
</dbReference>
<evidence type="ECO:0000313" key="7">
    <source>
        <dbReference type="EMBL" id="CAD6442282.1"/>
    </source>
</evidence>
<dbReference type="InterPro" id="IPR011766">
    <property type="entry name" value="TPP_enzyme_TPP-bd"/>
</dbReference>
<dbReference type="GO" id="GO:0005948">
    <property type="term" value="C:acetolactate synthase complex"/>
    <property type="evidence" value="ECO:0007669"/>
    <property type="project" value="TreeGrafter"/>
</dbReference>
<keyword evidence="2 3" id="KW-0786">Thiamine pyrophosphate</keyword>
<dbReference type="AlphaFoldDB" id="A0A8H2VPX2"/>
<dbReference type="CDD" id="cd02002">
    <property type="entry name" value="TPP_BFDC"/>
    <property type="match status" value="1"/>
</dbReference>
<dbReference type="Gene3D" id="3.40.50.1220">
    <property type="entry name" value="TPP-binding domain"/>
    <property type="match status" value="1"/>
</dbReference>
<keyword evidence="8" id="KW-1185">Reference proteome</keyword>
<dbReference type="GO" id="GO:0005739">
    <property type="term" value="C:mitochondrion"/>
    <property type="evidence" value="ECO:0007669"/>
    <property type="project" value="TreeGrafter"/>
</dbReference>
<dbReference type="SUPFAM" id="SSF52467">
    <property type="entry name" value="DHS-like NAD/FAD-binding domain"/>
    <property type="match status" value="1"/>
</dbReference>
<feature type="domain" description="Thiamine pyrophosphate enzyme TPP-binding" evidence="5">
    <location>
        <begin position="484"/>
        <end position="650"/>
    </location>
</feature>
<evidence type="ECO:0000259" key="4">
    <source>
        <dbReference type="Pfam" id="PF00205"/>
    </source>
</evidence>
<evidence type="ECO:0000259" key="6">
    <source>
        <dbReference type="Pfam" id="PF02776"/>
    </source>
</evidence>
<dbReference type="Pfam" id="PF02775">
    <property type="entry name" value="TPP_enzyme_C"/>
    <property type="match status" value="1"/>
</dbReference>
<dbReference type="Pfam" id="PF02776">
    <property type="entry name" value="TPP_enzyme_N"/>
    <property type="match status" value="1"/>
</dbReference>
<dbReference type="InterPro" id="IPR029061">
    <property type="entry name" value="THDP-binding"/>
</dbReference>
<dbReference type="CDD" id="cd07035">
    <property type="entry name" value="TPP_PYR_POX_like"/>
    <property type="match status" value="1"/>
</dbReference>
<dbReference type="OrthoDB" id="2867507at2759"/>
<feature type="domain" description="Thiamine pyrophosphate enzyme central" evidence="4">
    <location>
        <begin position="274"/>
        <end position="380"/>
    </location>
</feature>
<dbReference type="GO" id="GO:0050660">
    <property type="term" value="F:flavin adenine dinucleotide binding"/>
    <property type="evidence" value="ECO:0007669"/>
    <property type="project" value="TreeGrafter"/>
</dbReference>
<dbReference type="InterPro" id="IPR029035">
    <property type="entry name" value="DHS-like_NAD/FAD-binding_dom"/>
</dbReference>
<gene>
    <name evidence="7" type="ORF">SCLTRI_LOCUS2075</name>
</gene>
<comment type="caution">
    <text evidence="7">The sequence shown here is derived from an EMBL/GenBank/DDBJ whole genome shotgun (WGS) entry which is preliminary data.</text>
</comment>
<dbReference type="InterPro" id="IPR012001">
    <property type="entry name" value="Thiamin_PyroP_enz_TPP-bd_dom"/>
</dbReference>
<reference evidence="7" key="1">
    <citation type="submission" date="2020-10" db="EMBL/GenBank/DDBJ databases">
        <authorList>
            <person name="Kusch S."/>
        </authorList>
    </citation>
    <scope>NUCLEOTIDE SEQUENCE</scope>
    <source>
        <strain evidence="7">SwB9</strain>
    </source>
</reference>
<dbReference type="GO" id="GO:0009097">
    <property type="term" value="P:isoleucine biosynthetic process"/>
    <property type="evidence" value="ECO:0007669"/>
    <property type="project" value="TreeGrafter"/>
</dbReference>
<dbReference type="SUPFAM" id="SSF52518">
    <property type="entry name" value="Thiamin diphosphate-binding fold (THDP-binding)"/>
    <property type="match status" value="2"/>
</dbReference>
<protein>
    <submittedName>
        <fullName evidence="7">86888068-ca56-49ba-8e37-6289d34dcc78</fullName>
    </submittedName>
</protein>
<accession>A0A8H2VPX2</accession>
<comment type="similarity">
    <text evidence="1 3">Belongs to the TPP enzyme family.</text>
</comment>
<sequence>MSRTMRKAFGSVVVRHFTASTPFFPKFEYRSSFPTFSKYFQTRHVRTLPPIPPIVFPPKLSTMASSVTYTASDAFFDALSEFGIQACFVNLGSDHPSLIESMLKGQKEKRKNFPTIYTCPNEMVALSMADGWARATGRVQAVIVHVDVGTQALGAAMHDANTGRAPVLIFAGLCPYTEDDEIPGSRTEYQHWLQDAPDQKALVRQYCRYVGEFRTGSTVKKTVARALQFATSDPKGPVYLAGAREVMAETVQPQKFDAGQYGPIGPSALPQPAVKTIAEALLHAKSPLIITGYSGRNHACPAELVKLADMIPGLQVSDTGGCDMCFPASHPAYLGFRLSFDKSATEADVIFVLDCDVPWIPSRNRPREDAIIYHVDVDPLNSTMGLSFFPAEGRWKADSYTALTQINQYLSTSELAKENLADEESAKRHEVVAKKYQERMESIAKLATPPSDGSLDIHYVGAALKSAAPRDTIFVVEAATCAMPLSDQLQVEIPGSWINSAGAGLGWSGGAGMGVKLAYDAAGTPKFVCQVVGDGTYLFTVPGSVYWTASRYGIPVLTIVLNNRGWNAPRQSHRLVHPTGLGATSSNKDMHISLDPSPDYSGIAKAAAGDNFGSLQGSLFAAKVSTTSELSGVLSKAVKEVQNGRGAVVEVVLNVDEMGDFKTRRE</sequence>
<dbReference type="GO" id="GO:0030976">
    <property type="term" value="F:thiamine pyrophosphate binding"/>
    <property type="evidence" value="ECO:0007669"/>
    <property type="project" value="InterPro"/>
</dbReference>
<dbReference type="Gene3D" id="3.40.50.970">
    <property type="match status" value="2"/>
</dbReference>
<name>A0A8H2VPX2_9HELO</name>
<evidence type="ECO:0000256" key="3">
    <source>
        <dbReference type="RuleBase" id="RU362132"/>
    </source>
</evidence>
<evidence type="ECO:0000259" key="5">
    <source>
        <dbReference type="Pfam" id="PF02775"/>
    </source>
</evidence>
<dbReference type="EMBL" id="CAJHIA010000007">
    <property type="protein sequence ID" value="CAD6442282.1"/>
    <property type="molecule type" value="Genomic_DNA"/>
</dbReference>
<dbReference type="GO" id="GO:0000287">
    <property type="term" value="F:magnesium ion binding"/>
    <property type="evidence" value="ECO:0007669"/>
    <property type="project" value="InterPro"/>
</dbReference>
<evidence type="ECO:0000256" key="1">
    <source>
        <dbReference type="ARBA" id="ARBA00007812"/>
    </source>
</evidence>